<proteinExistence type="predicted"/>
<accession>A0A1H7JLM1</accession>
<name>A0A1H7JLM1_OLID1</name>
<sequence length="98" mass="11188">MKQFNLIGKLILKTLINIHDLLKAILVQNNAPNSCAQCAQASVKVLDNADIKIMLKIGDTKLYHLKKKKILKVYDLDGKDIYLENEVIEAIRNTLRDR</sequence>
<protein>
    <submittedName>
        <fullName evidence="1">Uncharacterized protein</fullName>
    </submittedName>
</protein>
<dbReference type="OrthoDB" id="711069at2"/>
<dbReference type="AlphaFoldDB" id="A0A1H7JLM1"/>
<dbReference type="Proteomes" id="UP000199421">
    <property type="component" value="Unassembled WGS sequence"/>
</dbReference>
<reference evidence="2" key="1">
    <citation type="submission" date="2016-10" db="EMBL/GenBank/DDBJ databases">
        <authorList>
            <person name="Varghese N."/>
            <person name="Submissions S."/>
        </authorList>
    </citation>
    <scope>NUCLEOTIDE SEQUENCE [LARGE SCALE GENOMIC DNA]</scope>
    <source>
        <strain evidence="2">DSM 18733</strain>
    </source>
</reference>
<dbReference type="EMBL" id="FOAF01000001">
    <property type="protein sequence ID" value="SEK75471.1"/>
    <property type="molecule type" value="Genomic_DNA"/>
</dbReference>
<organism evidence="1 2">
    <name type="scientific">Olivibacter domesticus</name>
    <name type="common">Pseudosphingobacterium domesticum</name>
    <dbReference type="NCBI Taxonomy" id="407022"/>
    <lineage>
        <taxon>Bacteria</taxon>
        <taxon>Pseudomonadati</taxon>
        <taxon>Bacteroidota</taxon>
        <taxon>Sphingobacteriia</taxon>
        <taxon>Sphingobacteriales</taxon>
        <taxon>Sphingobacteriaceae</taxon>
        <taxon>Olivibacter</taxon>
    </lineage>
</organism>
<keyword evidence="2" id="KW-1185">Reference proteome</keyword>
<evidence type="ECO:0000313" key="2">
    <source>
        <dbReference type="Proteomes" id="UP000199421"/>
    </source>
</evidence>
<dbReference type="RefSeq" id="WP_093319567.1">
    <property type="nucleotide sequence ID" value="NZ_FOAF01000001.1"/>
</dbReference>
<gene>
    <name evidence="1" type="ORF">SAMN05661044_01058</name>
</gene>
<evidence type="ECO:0000313" key="1">
    <source>
        <dbReference type="EMBL" id="SEK75471.1"/>
    </source>
</evidence>